<keyword evidence="5" id="KW-0998">Cell outer membrane</keyword>
<evidence type="ECO:0000313" key="8">
    <source>
        <dbReference type="EMBL" id="MCV9386695.1"/>
    </source>
</evidence>
<dbReference type="Proteomes" id="UP001300692">
    <property type="component" value="Unassembled WGS sequence"/>
</dbReference>
<protein>
    <submittedName>
        <fullName evidence="8">RagB/SusD family nutrient uptake outer membrane protein</fullName>
    </submittedName>
</protein>
<dbReference type="Pfam" id="PF14322">
    <property type="entry name" value="SusD-like_3"/>
    <property type="match status" value="1"/>
</dbReference>
<organism evidence="8 9">
    <name type="scientific">Reichenbachiella ulvae</name>
    <dbReference type="NCBI Taxonomy" id="2980104"/>
    <lineage>
        <taxon>Bacteria</taxon>
        <taxon>Pseudomonadati</taxon>
        <taxon>Bacteroidota</taxon>
        <taxon>Cytophagia</taxon>
        <taxon>Cytophagales</taxon>
        <taxon>Reichenbachiellaceae</taxon>
        <taxon>Reichenbachiella</taxon>
    </lineage>
</organism>
<evidence type="ECO:0000256" key="5">
    <source>
        <dbReference type="ARBA" id="ARBA00023237"/>
    </source>
</evidence>
<dbReference type="InterPro" id="IPR033985">
    <property type="entry name" value="SusD-like_N"/>
</dbReference>
<proteinExistence type="inferred from homology"/>
<reference evidence="8 9" key="1">
    <citation type="submission" date="2022-10" db="EMBL/GenBank/DDBJ databases">
        <title>Comparative genomics and taxonomic characterization of three novel marine species of genus Reichenbachiella exhibiting antioxidant and polysaccharide degradation activities.</title>
        <authorList>
            <person name="Muhammad N."/>
            <person name="Lee Y.-J."/>
            <person name="Ko J."/>
            <person name="Kim S.-G."/>
        </authorList>
    </citation>
    <scope>NUCLEOTIDE SEQUENCE [LARGE SCALE GENOMIC DNA]</scope>
    <source>
        <strain evidence="8 9">ABR2-5</strain>
    </source>
</reference>
<evidence type="ECO:0000259" key="7">
    <source>
        <dbReference type="Pfam" id="PF14322"/>
    </source>
</evidence>
<evidence type="ECO:0000256" key="1">
    <source>
        <dbReference type="ARBA" id="ARBA00004442"/>
    </source>
</evidence>
<dbReference type="CDD" id="cd08977">
    <property type="entry name" value="SusD"/>
    <property type="match status" value="1"/>
</dbReference>
<comment type="subcellular location">
    <subcellularLocation>
        <location evidence="1">Cell outer membrane</location>
    </subcellularLocation>
</comment>
<dbReference type="InterPro" id="IPR011990">
    <property type="entry name" value="TPR-like_helical_dom_sf"/>
</dbReference>
<keyword evidence="4" id="KW-0472">Membrane</keyword>
<dbReference type="Pfam" id="PF07980">
    <property type="entry name" value="SusD_RagB"/>
    <property type="match status" value="1"/>
</dbReference>
<gene>
    <name evidence="8" type="ORF">N7U62_08475</name>
</gene>
<comment type="caution">
    <text evidence="8">The sequence shown here is derived from an EMBL/GenBank/DDBJ whole genome shotgun (WGS) entry which is preliminary data.</text>
</comment>
<dbReference type="SUPFAM" id="SSF48452">
    <property type="entry name" value="TPR-like"/>
    <property type="match status" value="1"/>
</dbReference>
<dbReference type="RefSeq" id="WP_264137513.1">
    <property type="nucleotide sequence ID" value="NZ_JAOYOD010000001.1"/>
</dbReference>
<sequence>MKILNNIRWVLFFSAAMMISQGCESILDVEPESEIGDSQFWQTEADAYAGVASIYDAMQSAYSRKYFLWGEMRSDNFDAFANTSSQEAIELTTNNLTDQTSSYGSWGAMYNMILRANLAINNIPNITGANTDGVLGQAHALRAFAYFDLVRVFGEVPLYLDMVSGLDDDLFREKTSGSEIMNNIVIPDMLKAEDLINAPSDRFNFSLSSVYCLQAEVYMHLGEHTLAKEALDKLEALGEFSLVDNPSDYHALFRKEPESAGLSSNEQETGPELIFSIVFNQEEEPGAGSIYSLFWSGVPAYVVSDELENKWLDVFPTDSASWMAKYPGFVPPYINAATGERIYGDIHRYLQFIEGDKDIGSRRYGKYNTTNYPGSLDDVDVVVYRYAGMLLLKAEVEAKLGNLQEAVDLVNRIRNARQLPEILLADYPTTDDLLDAILDERQFELLAEGKRWWDLVRNDKVVEVMGPINGQTANNIFFPIWFQHMVDNPNLTQTPGYGN</sequence>
<comment type="similarity">
    <text evidence="2">Belongs to the SusD family.</text>
</comment>
<feature type="domain" description="RagB/SusD" evidence="6">
    <location>
        <begin position="367"/>
        <end position="497"/>
    </location>
</feature>
<evidence type="ECO:0000256" key="2">
    <source>
        <dbReference type="ARBA" id="ARBA00006275"/>
    </source>
</evidence>
<keyword evidence="3" id="KW-0732">Signal</keyword>
<feature type="domain" description="SusD-like N-terminal" evidence="7">
    <location>
        <begin position="27"/>
        <end position="218"/>
    </location>
</feature>
<dbReference type="PROSITE" id="PS51257">
    <property type="entry name" value="PROKAR_LIPOPROTEIN"/>
    <property type="match status" value="1"/>
</dbReference>
<accession>A0ABT3CSK5</accession>
<dbReference type="InterPro" id="IPR012944">
    <property type="entry name" value="SusD_RagB_dom"/>
</dbReference>
<keyword evidence="9" id="KW-1185">Reference proteome</keyword>
<evidence type="ECO:0000313" key="9">
    <source>
        <dbReference type="Proteomes" id="UP001300692"/>
    </source>
</evidence>
<evidence type="ECO:0000259" key="6">
    <source>
        <dbReference type="Pfam" id="PF07980"/>
    </source>
</evidence>
<dbReference type="EMBL" id="JAOYOD010000001">
    <property type="protein sequence ID" value="MCV9386695.1"/>
    <property type="molecule type" value="Genomic_DNA"/>
</dbReference>
<evidence type="ECO:0000256" key="3">
    <source>
        <dbReference type="ARBA" id="ARBA00022729"/>
    </source>
</evidence>
<name>A0ABT3CSK5_9BACT</name>
<dbReference type="Gene3D" id="1.25.40.390">
    <property type="match status" value="1"/>
</dbReference>
<evidence type="ECO:0000256" key="4">
    <source>
        <dbReference type="ARBA" id="ARBA00023136"/>
    </source>
</evidence>